<keyword evidence="1" id="KW-0304">Gas vesicle</keyword>
<keyword evidence="5" id="KW-1185">Reference proteome</keyword>
<organism evidence="4 5">
    <name type="scientific">Granulicella cerasi</name>
    <dbReference type="NCBI Taxonomy" id="741063"/>
    <lineage>
        <taxon>Bacteria</taxon>
        <taxon>Pseudomonadati</taxon>
        <taxon>Acidobacteriota</taxon>
        <taxon>Terriglobia</taxon>
        <taxon>Terriglobales</taxon>
        <taxon>Acidobacteriaceae</taxon>
        <taxon>Granulicella</taxon>
    </lineage>
</organism>
<dbReference type="EMBL" id="JBHSWI010000001">
    <property type="protein sequence ID" value="MFC6646755.1"/>
    <property type="molecule type" value="Genomic_DNA"/>
</dbReference>
<dbReference type="Proteomes" id="UP001596391">
    <property type="component" value="Unassembled WGS sequence"/>
</dbReference>
<proteinExistence type="inferred from homology"/>
<dbReference type="PANTHER" id="PTHR36852">
    <property type="entry name" value="PROTEIN GVPL 2"/>
    <property type="match status" value="1"/>
</dbReference>
<dbReference type="Pfam" id="PF06386">
    <property type="entry name" value="GvpL_GvpF"/>
    <property type="match status" value="1"/>
</dbReference>
<comment type="caution">
    <text evidence="4">The sequence shown here is derived from an EMBL/GenBank/DDBJ whole genome shotgun (WGS) entry which is preliminary data.</text>
</comment>
<evidence type="ECO:0000256" key="1">
    <source>
        <dbReference type="ARBA" id="ARBA00022987"/>
    </source>
</evidence>
<comment type="subcellular location">
    <subcellularLocation>
        <location evidence="2">Gas vesicle</location>
    </subcellularLocation>
</comment>
<evidence type="ECO:0000313" key="4">
    <source>
        <dbReference type="EMBL" id="MFC6646755.1"/>
    </source>
</evidence>
<dbReference type="PANTHER" id="PTHR36852:SF1">
    <property type="entry name" value="PROTEIN GVPL 2"/>
    <property type="match status" value="1"/>
</dbReference>
<gene>
    <name evidence="4" type="ORF">ACFQBQ_14405</name>
</gene>
<protein>
    <submittedName>
        <fullName evidence="4">GvpL/GvpF family gas vesicle protein</fullName>
    </submittedName>
</protein>
<reference evidence="5" key="1">
    <citation type="journal article" date="2019" name="Int. J. Syst. Evol. Microbiol.">
        <title>The Global Catalogue of Microorganisms (GCM) 10K type strain sequencing project: providing services to taxonomists for standard genome sequencing and annotation.</title>
        <authorList>
            <consortium name="The Broad Institute Genomics Platform"/>
            <consortium name="The Broad Institute Genome Sequencing Center for Infectious Disease"/>
            <person name="Wu L."/>
            <person name="Ma J."/>
        </authorList>
    </citation>
    <scope>NUCLEOTIDE SEQUENCE [LARGE SCALE GENOMIC DNA]</scope>
    <source>
        <strain evidence="5">CGMCC 1.16026</strain>
    </source>
</reference>
<dbReference type="InterPro" id="IPR009430">
    <property type="entry name" value="GvpL/GvpF"/>
</dbReference>
<comment type="similarity">
    <text evidence="3">Belongs to the gas vesicle GvpF/GvpL family.</text>
</comment>
<evidence type="ECO:0000256" key="3">
    <source>
        <dbReference type="ARBA" id="ARBA00035643"/>
    </source>
</evidence>
<name>A0ABW1ZCR9_9BACT</name>
<sequence>MAWYAYCIAERSAFPELARHRRPMPLPNVTGLFGNQTFLFPAADLTVIVSEHLPEDTARLAGPEASAACREHANVIATAFKRSTVLPFRFATTFQDDDALRRSVRSNQRHFMANVERLRGKAEMHLKVLVDDVSNEAREQGSVSAAAGQQYLAQMRETASRQRERQSKARALTLQMNRMFLPLEEEITCKRMDSGKMLIDIAHLVDKSTVERYQNKYSTATKELKDLPCSFPVPGRRITSCSAKRGPTLRQKLSLSNWKGGPRAALLASGDSRTT</sequence>
<dbReference type="RefSeq" id="WP_390236510.1">
    <property type="nucleotide sequence ID" value="NZ_JBHSWI010000001.1"/>
</dbReference>
<evidence type="ECO:0000256" key="2">
    <source>
        <dbReference type="ARBA" id="ARBA00035108"/>
    </source>
</evidence>
<accession>A0ABW1ZCR9</accession>
<evidence type="ECO:0000313" key="5">
    <source>
        <dbReference type="Proteomes" id="UP001596391"/>
    </source>
</evidence>